<protein>
    <submittedName>
        <fullName evidence="4">Probable adenylyltransferase/sulfurtransferase MoeZ</fullName>
    </submittedName>
</protein>
<keyword evidence="2" id="KW-1133">Transmembrane helix</keyword>
<dbReference type="GO" id="GO:0005737">
    <property type="term" value="C:cytoplasm"/>
    <property type="evidence" value="ECO:0007669"/>
    <property type="project" value="TreeGrafter"/>
</dbReference>
<gene>
    <name evidence="4" type="primary">moeZ_4</name>
    <name evidence="4" type="ORF">NCTC11370_03630</name>
</gene>
<keyword evidence="2" id="KW-0472">Membrane</keyword>
<dbReference type="Proteomes" id="UP000254554">
    <property type="component" value="Unassembled WGS sequence"/>
</dbReference>
<dbReference type="CDD" id="cd00757">
    <property type="entry name" value="ThiF_MoeB_HesA_family"/>
    <property type="match status" value="1"/>
</dbReference>
<dbReference type="OrthoDB" id="9804286at2"/>
<dbReference type="GO" id="GO:0004792">
    <property type="term" value="F:thiosulfate-cyanide sulfurtransferase activity"/>
    <property type="evidence" value="ECO:0007669"/>
    <property type="project" value="TreeGrafter"/>
</dbReference>
<dbReference type="GO" id="GO:0008641">
    <property type="term" value="F:ubiquitin-like modifier activating enzyme activity"/>
    <property type="evidence" value="ECO:0007669"/>
    <property type="project" value="InterPro"/>
</dbReference>
<feature type="transmembrane region" description="Helical" evidence="2">
    <location>
        <begin position="21"/>
        <end position="42"/>
    </location>
</feature>
<dbReference type="SUPFAM" id="SSF69572">
    <property type="entry name" value="Activating enzymes of the ubiquitin-like proteins"/>
    <property type="match status" value="1"/>
</dbReference>
<keyword evidence="5" id="KW-1185">Reference proteome</keyword>
<dbReference type="InterPro" id="IPR036873">
    <property type="entry name" value="Rhodanese-like_dom_sf"/>
</dbReference>
<dbReference type="PANTHER" id="PTHR10953:SF102">
    <property type="entry name" value="ADENYLYLTRANSFERASE AND SULFURTRANSFERASE MOCS3"/>
    <property type="match status" value="1"/>
</dbReference>
<dbReference type="Gene3D" id="3.40.250.10">
    <property type="entry name" value="Rhodanese-like domain"/>
    <property type="match status" value="1"/>
</dbReference>
<sequence>MSSTRYSRQVNLIGEESQNKLALSSVVVIGAGGIGSPCLYYLTAGGIGKIGLIDHDVVNLSNLHRQVLYDEQSIGKPKTAVAIGKLASLNSELKLHEYRVEINLENAKNILTDYDLVIDASDNFKTRYLINDICCQLDKPFINASIFQNSIQIMLFDVRTGCYRCAFPEPPPPFIMSNCSDAGVLGASVGIAGAITANLAINFIIHQNTPLLGNIYAFNCDTFNSDFFPFKQNQNCPACTRKLISWPAKGFDLELDKIQLADYVAIDIRELDENRSKSLTSNDLHIPLSELMNTFSRLPKQKLLLYCKTGARSDYAAYILQKNGFDAFSLKGGV</sequence>
<dbReference type="PANTHER" id="PTHR10953">
    <property type="entry name" value="UBIQUITIN-ACTIVATING ENZYME E1"/>
    <property type="match status" value="1"/>
</dbReference>
<dbReference type="FunFam" id="3.40.50.720:FF:000080">
    <property type="entry name" value="Thiazole biosynthesis adenylyltransferase ThiF"/>
    <property type="match status" value="1"/>
</dbReference>
<keyword evidence="4" id="KW-0808">Transferase</keyword>
<feature type="domain" description="Rhodanese" evidence="3">
    <location>
        <begin position="284"/>
        <end position="333"/>
    </location>
</feature>
<comment type="similarity">
    <text evidence="1">Belongs to the HesA/MoeB/ThiF family.</text>
</comment>
<evidence type="ECO:0000313" key="4">
    <source>
        <dbReference type="EMBL" id="STO91652.1"/>
    </source>
</evidence>
<evidence type="ECO:0000256" key="1">
    <source>
        <dbReference type="ARBA" id="ARBA00009919"/>
    </source>
</evidence>
<dbReference type="GO" id="GO:0016779">
    <property type="term" value="F:nucleotidyltransferase activity"/>
    <property type="evidence" value="ECO:0007669"/>
    <property type="project" value="UniProtKB-KW"/>
</dbReference>
<dbReference type="EMBL" id="UGGT01000003">
    <property type="protein sequence ID" value="STO91652.1"/>
    <property type="molecule type" value="Genomic_DNA"/>
</dbReference>
<dbReference type="InterPro" id="IPR045886">
    <property type="entry name" value="ThiF/MoeB/HesA"/>
</dbReference>
<keyword evidence="4" id="KW-0548">Nucleotidyltransferase</keyword>
<evidence type="ECO:0000259" key="3">
    <source>
        <dbReference type="PROSITE" id="PS50206"/>
    </source>
</evidence>
<evidence type="ECO:0000313" key="5">
    <source>
        <dbReference type="Proteomes" id="UP000254554"/>
    </source>
</evidence>
<dbReference type="InterPro" id="IPR035985">
    <property type="entry name" value="Ubiquitin-activating_enz"/>
</dbReference>
<reference evidence="4 5" key="1">
    <citation type="submission" date="2018-06" db="EMBL/GenBank/DDBJ databases">
        <authorList>
            <consortium name="Pathogen Informatics"/>
            <person name="Doyle S."/>
        </authorList>
    </citation>
    <scope>NUCLEOTIDE SEQUENCE [LARGE SCALE GENOMIC DNA]</scope>
    <source>
        <strain evidence="4 5">NCTC11370</strain>
    </source>
</reference>
<proteinExistence type="inferred from homology"/>
<dbReference type="PROSITE" id="PS50206">
    <property type="entry name" value="RHODANESE_3"/>
    <property type="match status" value="1"/>
</dbReference>
<keyword evidence="2" id="KW-0812">Transmembrane</keyword>
<evidence type="ECO:0000256" key="2">
    <source>
        <dbReference type="SAM" id="Phobius"/>
    </source>
</evidence>
<dbReference type="InterPro" id="IPR001763">
    <property type="entry name" value="Rhodanese-like_dom"/>
</dbReference>
<dbReference type="AlphaFoldDB" id="A0A377IW36"/>
<dbReference type="Pfam" id="PF00581">
    <property type="entry name" value="Rhodanese"/>
    <property type="match status" value="1"/>
</dbReference>
<accession>A0A377IW36</accession>
<name>A0A377IW36_9GAMM</name>
<dbReference type="Pfam" id="PF00899">
    <property type="entry name" value="ThiF"/>
    <property type="match status" value="1"/>
</dbReference>
<dbReference type="Gene3D" id="3.40.50.720">
    <property type="entry name" value="NAD(P)-binding Rossmann-like Domain"/>
    <property type="match status" value="1"/>
</dbReference>
<dbReference type="InterPro" id="IPR000594">
    <property type="entry name" value="ThiF_NAD_FAD-bd"/>
</dbReference>
<organism evidence="4 5">
    <name type="scientific">Fluoribacter dumoffii</name>
    <dbReference type="NCBI Taxonomy" id="463"/>
    <lineage>
        <taxon>Bacteria</taxon>
        <taxon>Pseudomonadati</taxon>
        <taxon>Pseudomonadota</taxon>
        <taxon>Gammaproteobacteria</taxon>
        <taxon>Legionellales</taxon>
        <taxon>Legionellaceae</taxon>
        <taxon>Fluoribacter</taxon>
    </lineage>
</organism>
<dbReference type="RefSeq" id="WP_115264671.1">
    <property type="nucleotide sequence ID" value="NZ_UGGT01000003.1"/>
</dbReference>